<accession>A0ABP9N8Z1</accession>
<dbReference type="EC" id="3.1.21.7" evidence="6"/>
<keyword evidence="5 6" id="KW-0378">Hydrolase</keyword>
<evidence type="ECO:0000256" key="2">
    <source>
        <dbReference type="ARBA" id="ARBA00022490"/>
    </source>
</evidence>
<keyword evidence="8" id="KW-1185">Reference proteome</keyword>
<keyword evidence="6" id="KW-0460">Magnesium</keyword>
<dbReference type="EMBL" id="BAABHY010000001">
    <property type="protein sequence ID" value="GAA5107917.1"/>
    <property type="molecule type" value="Genomic_DNA"/>
</dbReference>
<keyword evidence="6" id="KW-0234">DNA repair</keyword>
<keyword evidence="2 6" id="KW-0963">Cytoplasm</keyword>
<evidence type="ECO:0000256" key="4">
    <source>
        <dbReference type="ARBA" id="ARBA00022759"/>
    </source>
</evidence>
<feature type="binding site" evidence="6">
    <location>
        <position position="37"/>
    </location>
    <ligand>
        <name>Mg(2+)</name>
        <dbReference type="ChEBI" id="CHEBI:18420"/>
    </ligand>
</feature>
<dbReference type="Pfam" id="PF04493">
    <property type="entry name" value="Endonuclease_5"/>
    <property type="match status" value="1"/>
</dbReference>
<evidence type="ECO:0000313" key="7">
    <source>
        <dbReference type="EMBL" id="GAA5107917.1"/>
    </source>
</evidence>
<keyword evidence="3 6" id="KW-0540">Nuclease</keyword>
<comment type="cofactor">
    <cofactor evidence="6">
        <name>Mg(2+)</name>
        <dbReference type="ChEBI" id="CHEBI:18420"/>
    </cofactor>
</comment>
<comment type="similarity">
    <text evidence="6">Belongs to the endonuclease V family.</text>
</comment>
<dbReference type="Gene3D" id="3.30.2170.10">
    <property type="entry name" value="archaeoglobus fulgidus dsm 4304 superfamily"/>
    <property type="match status" value="1"/>
</dbReference>
<comment type="caution">
    <text evidence="7">The sequence shown here is derived from an EMBL/GenBank/DDBJ whole genome shotgun (WGS) entry which is preliminary data.</text>
</comment>
<organism evidence="7 8">
    <name type="scientific">Orbus sasakiae</name>
    <dbReference type="NCBI Taxonomy" id="1078475"/>
    <lineage>
        <taxon>Bacteria</taxon>
        <taxon>Pseudomonadati</taxon>
        <taxon>Pseudomonadota</taxon>
        <taxon>Gammaproteobacteria</taxon>
        <taxon>Orbales</taxon>
        <taxon>Orbaceae</taxon>
        <taxon>Orbus</taxon>
    </lineage>
</organism>
<reference evidence="8" key="1">
    <citation type="journal article" date="2019" name="Int. J. Syst. Evol. Microbiol.">
        <title>The Global Catalogue of Microorganisms (GCM) 10K type strain sequencing project: providing services to taxonomists for standard genome sequencing and annotation.</title>
        <authorList>
            <consortium name="The Broad Institute Genomics Platform"/>
            <consortium name="The Broad Institute Genome Sequencing Center for Infectious Disease"/>
            <person name="Wu L."/>
            <person name="Ma J."/>
        </authorList>
    </citation>
    <scope>NUCLEOTIDE SEQUENCE [LARGE SCALE GENOMIC DNA]</scope>
    <source>
        <strain evidence="8">JCM 18050</strain>
    </source>
</reference>
<feature type="binding site" evidence="6">
    <location>
        <position position="105"/>
    </location>
    <ligand>
        <name>Mg(2+)</name>
        <dbReference type="ChEBI" id="CHEBI:18420"/>
    </ligand>
</feature>
<dbReference type="InterPro" id="IPR007581">
    <property type="entry name" value="Endonuclease-V"/>
</dbReference>
<feature type="site" description="Interaction with target DNA" evidence="6">
    <location>
        <position position="75"/>
    </location>
</feature>
<comment type="subcellular location">
    <subcellularLocation>
        <location evidence="1 6">Cytoplasm</location>
    </subcellularLocation>
</comment>
<keyword evidence="6" id="KW-0479">Metal-binding</keyword>
<dbReference type="NCBIfam" id="NF008629">
    <property type="entry name" value="PRK11617.1"/>
    <property type="match status" value="1"/>
</dbReference>
<evidence type="ECO:0000256" key="6">
    <source>
        <dbReference type="HAMAP-Rule" id="MF_00801"/>
    </source>
</evidence>
<evidence type="ECO:0000256" key="5">
    <source>
        <dbReference type="ARBA" id="ARBA00022801"/>
    </source>
</evidence>
<protein>
    <recommendedName>
        <fullName evidence="6">Endonuclease V</fullName>
        <ecNumber evidence="6">3.1.21.7</ecNumber>
    </recommendedName>
    <alternativeName>
        <fullName evidence="6">Deoxyinosine 3'endonuclease</fullName>
    </alternativeName>
    <alternativeName>
        <fullName evidence="6">Deoxyribonuclease V</fullName>
        <shortName evidence="6">DNase V</shortName>
    </alternativeName>
</protein>
<dbReference type="PANTHER" id="PTHR28511:SF1">
    <property type="entry name" value="ENDONUCLEASE V"/>
    <property type="match status" value="1"/>
</dbReference>
<comment type="catalytic activity">
    <reaction evidence="6">
        <text>Endonucleolytic cleavage at apurinic or apyrimidinic sites to products with a 5'-phosphate.</text>
        <dbReference type="EC" id="3.1.21.7"/>
    </reaction>
</comment>
<evidence type="ECO:0000313" key="8">
    <source>
        <dbReference type="Proteomes" id="UP001500171"/>
    </source>
</evidence>
<keyword evidence="6" id="KW-0227">DNA damage</keyword>
<dbReference type="Proteomes" id="UP001500171">
    <property type="component" value="Unassembled WGS sequence"/>
</dbReference>
<comment type="function">
    <text evidence="6">DNA repair enzyme involved in the repair of deaminated bases. Selectively cleaves double-stranded DNA at the second phosphodiester bond 3' to a deoxyinosine leaving behind the intact lesion on the nicked DNA.</text>
</comment>
<dbReference type="PANTHER" id="PTHR28511">
    <property type="entry name" value="ENDONUCLEASE V"/>
    <property type="match status" value="1"/>
</dbReference>
<gene>
    <name evidence="6 7" type="primary">nfi</name>
    <name evidence="7" type="ORF">GCM10023211_09550</name>
</gene>
<dbReference type="HAMAP" id="MF_00801">
    <property type="entry name" value="Endonuclease_5"/>
    <property type="match status" value="1"/>
</dbReference>
<proteinExistence type="inferred from homology"/>
<evidence type="ECO:0000256" key="3">
    <source>
        <dbReference type="ARBA" id="ARBA00022722"/>
    </source>
</evidence>
<name>A0ABP9N8Z1_9GAMM</name>
<dbReference type="CDD" id="cd06559">
    <property type="entry name" value="Endonuclease_V"/>
    <property type="match status" value="1"/>
</dbReference>
<evidence type="ECO:0000256" key="1">
    <source>
        <dbReference type="ARBA" id="ARBA00004496"/>
    </source>
</evidence>
<keyword evidence="4 6" id="KW-0255">Endonuclease</keyword>
<sequence>MSIDLVQLKQQQVEYAKRIILRDEFNFTIPKLIGGTDVGFEDGGRVTRAAIAVLSYPNLELLDYQLVKMPTTFPYIPGYLSFREYPALVAAWQKITHKPELLFVDGQGTAHPRGLGIASHLGLLLDIPTIGVAKKRLYGQYQPLAELPLSSEPLLNKAAKTQIGYVLRSKAKCNPLFVSAGHRISQLSALNWVLTCLKGYRLPEPTRFADAIASNKPLFKKWLTSKDKS</sequence>